<dbReference type="GeneID" id="17353892"/>
<dbReference type="EMBL" id="GL433847">
    <property type="protein sequence ID" value="EFN54649.1"/>
    <property type="molecule type" value="Genomic_DNA"/>
</dbReference>
<accession>E1ZHQ9</accession>
<keyword evidence="7" id="KW-0249">Electron transport</keyword>
<dbReference type="InParanoid" id="E1ZHQ9"/>
<evidence type="ECO:0000256" key="2">
    <source>
        <dbReference type="ARBA" id="ARBA00004443"/>
    </source>
</evidence>
<keyword evidence="10" id="KW-1015">Disulfide bond</keyword>
<dbReference type="InterPro" id="IPR036249">
    <property type="entry name" value="Thioredoxin-like_sf"/>
</dbReference>
<keyword evidence="9" id="KW-0472">Membrane</keyword>
<gene>
    <name evidence="12" type="ORF">CHLNCDRAFT_31601</name>
</gene>
<dbReference type="FunCoup" id="E1ZHQ9">
    <property type="interactions" value="1375"/>
</dbReference>
<sequence>MAWRSALSKNLQELRIHLCQTSKASEGARDFVMSSYQELKKANPTFPILVRECSGVEAKLVARYDFGVEEAVKVDGLGKADIAKQLEALVKKGESMPRSTESQGAL</sequence>
<dbReference type="RefSeq" id="XP_005846751.1">
    <property type="nucleotide sequence ID" value="XM_005846689.1"/>
</dbReference>
<evidence type="ECO:0000256" key="3">
    <source>
        <dbReference type="ARBA" id="ARBA00008939"/>
    </source>
</evidence>
<evidence type="ECO:0000313" key="13">
    <source>
        <dbReference type="Proteomes" id="UP000008141"/>
    </source>
</evidence>
<comment type="function">
    <text evidence="1">Accessory subunit of the mitochondrial membrane respiratory chain NADH dehydrogenase (Complex I), that is believed not to be involved in catalysis. Complex I functions in the transfer of electrons from NADH to the respiratory chain. The immediate electron acceptor for the enzyme is believed to be ubiquinone.</text>
</comment>
<dbReference type="Proteomes" id="UP000008141">
    <property type="component" value="Unassembled WGS sequence"/>
</dbReference>
<keyword evidence="4" id="KW-0813">Transport</keyword>
<evidence type="ECO:0000256" key="1">
    <source>
        <dbReference type="ARBA" id="ARBA00003195"/>
    </source>
</evidence>
<keyword evidence="6" id="KW-0999">Mitochondrion inner membrane</keyword>
<reference evidence="12 13" key="1">
    <citation type="journal article" date="2010" name="Plant Cell">
        <title>The Chlorella variabilis NC64A genome reveals adaptation to photosymbiosis, coevolution with viruses, and cryptic sex.</title>
        <authorList>
            <person name="Blanc G."/>
            <person name="Duncan G."/>
            <person name="Agarkova I."/>
            <person name="Borodovsky M."/>
            <person name="Gurnon J."/>
            <person name="Kuo A."/>
            <person name="Lindquist E."/>
            <person name="Lucas S."/>
            <person name="Pangilinan J."/>
            <person name="Polle J."/>
            <person name="Salamov A."/>
            <person name="Terry A."/>
            <person name="Yamada T."/>
            <person name="Dunigan D.D."/>
            <person name="Grigoriev I.V."/>
            <person name="Claverie J.M."/>
            <person name="Van Etten J.L."/>
        </authorList>
    </citation>
    <scope>NUCLEOTIDE SEQUENCE [LARGE SCALE GENOMIC DNA]</scope>
    <source>
        <strain evidence="12 13">NC64A</strain>
    </source>
</reference>
<dbReference type="OMA" id="FIEQQYV"/>
<evidence type="ECO:0000256" key="8">
    <source>
        <dbReference type="ARBA" id="ARBA00023128"/>
    </source>
</evidence>
<protein>
    <recommendedName>
        <fullName evidence="11">Ribosomal protein/NADH dehydrogenase domain-containing protein</fullName>
    </recommendedName>
</protein>
<dbReference type="KEGG" id="cvr:CHLNCDRAFT_31601"/>
<evidence type="ECO:0000256" key="10">
    <source>
        <dbReference type="PIRSR" id="PIRSR005822-1"/>
    </source>
</evidence>
<dbReference type="STRING" id="554065.E1ZHQ9"/>
<dbReference type="OrthoDB" id="10250268at2759"/>
<evidence type="ECO:0000256" key="7">
    <source>
        <dbReference type="ARBA" id="ARBA00022982"/>
    </source>
</evidence>
<feature type="domain" description="Ribosomal protein/NADH dehydrogenase" evidence="11">
    <location>
        <begin position="20"/>
        <end position="93"/>
    </location>
</feature>
<comment type="similarity">
    <text evidence="3">Belongs to the complex I NDUFA2 subunit family.</text>
</comment>
<name>E1ZHQ9_CHLVA</name>
<keyword evidence="5" id="KW-0679">Respiratory chain</keyword>
<evidence type="ECO:0000259" key="11">
    <source>
        <dbReference type="SMART" id="SM00916"/>
    </source>
</evidence>
<keyword evidence="8" id="KW-0496">Mitochondrion</keyword>
<dbReference type="InterPro" id="IPR016464">
    <property type="entry name" value="NADH_Ub_cplx-1_asu_su-2"/>
</dbReference>
<dbReference type="SUPFAM" id="SSF52833">
    <property type="entry name" value="Thioredoxin-like"/>
    <property type="match status" value="1"/>
</dbReference>
<proteinExistence type="inferred from homology"/>
<dbReference type="Gene3D" id="3.40.30.10">
    <property type="entry name" value="Glutaredoxin"/>
    <property type="match status" value="1"/>
</dbReference>
<feature type="disulfide bond" description="Redox-active" evidence="10">
    <location>
        <begin position="19"/>
        <end position="53"/>
    </location>
</feature>
<keyword evidence="13" id="KW-1185">Reference proteome</keyword>
<evidence type="ECO:0000256" key="4">
    <source>
        <dbReference type="ARBA" id="ARBA00022448"/>
    </source>
</evidence>
<dbReference type="Pfam" id="PF05047">
    <property type="entry name" value="L51_S25_CI-B8"/>
    <property type="match status" value="1"/>
</dbReference>
<dbReference type="SMART" id="SM00916">
    <property type="entry name" value="L51_S25_CI-B8"/>
    <property type="match status" value="1"/>
</dbReference>
<evidence type="ECO:0000256" key="9">
    <source>
        <dbReference type="ARBA" id="ARBA00023136"/>
    </source>
</evidence>
<dbReference type="eggNOG" id="KOG3446">
    <property type="taxonomic scope" value="Eukaryota"/>
</dbReference>
<organism evidence="13">
    <name type="scientific">Chlorella variabilis</name>
    <name type="common">Green alga</name>
    <dbReference type="NCBI Taxonomy" id="554065"/>
    <lineage>
        <taxon>Eukaryota</taxon>
        <taxon>Viridiplantae</taxon>
        <taxon>Chlorophyta</taxon>
        <taxon>core chlorophytes</taxon>
        <taxon>Trebouxiophyceae</taxon>
        <taxon>Chlorellales</taxon>
        <taxon>Chlorellaceae</taxon>
        <taxon>Chlorella clade</taxon>
        <taxon>Chlorella</taxon>
    </lineage>
</organism>
<evidence type="ECO:0000313" key="12">
    <source>
        <dbReference type="EMBL" id="EFN54649.1"/>
    </source>
</evidence>
<comment type="subcellular location">
    <subcellularLocation>
        <location evidence="2">Mitochondrion inner membrane</location>
        <topology evidence="2">Peripheral membrane protein</topology>
        <orientation evidence="2">Matrix side</orientation>
    </subcellularLocation>
</comment>
<dbReference type="PIRSF" id="PIRSF005822">
    <property type="entry name" value="NDUA2"/>
    <property type="match status" value="1"/>
</dbReference>
<evidence type="ECO:0000256" key="6">
    <source>
        <dbReference type="ARBA" id="ARBA00022792"/>
    </source>
</evidence>
<dbReference type="InterPro" id="IPR007741">
    <property type="entry name" value="Ribosomal_mL43/mS25/NADH_DH"/>
</dbReference>
<dbReference type="PANTHER" id="PTHR12878">
    <property type="entry name" value="NADH-UBIQUINONE OXIDOREDUCTASE B8 SUBUNIT"/>
    <property type="match status" value="1"/>
</dbReference>
<evidence type="ECO:0000256" key="5">
    <source>
        <dbReference type="ARBA" id="ARBA00022660"/>
    </source>
</evidence>
<dbReference type="AlphaFoldDB" id="E1ZHQ9"/>
<dbReference type="GO" id="GO:0005743">
    <property type="term" value="C:mitochondrial inner membrane"/>
    <property type="evidence" value="ECO:0007669"/>
    <property type="project" value="UniProtKB-SubCell"/>
</dbReference>
<dbReference type="PANTHER" id="PTHR12878:SF0">
    <property type="entry name" value="NADH DEHYDROGENASE [UBIQUINONE] 1 ALPHA SUBCOMPLEX SUBUNIT 2"/>
    <property type="match status" value="1"/>
</dbReference>